<dbReference type="EMBL" id="CP158375">
    <property type="protein sequence ID" value="XDO97296.1"/>
    <property type="molecule type" value="Genomic_DNA"/>
</dbReference>
<dbReference type="SUPFAM" id="SSF48452">
    <property type="entry name" value="TPR-like"/>
    <property type="match status" value="1"/>
</dbReference>
<keyword evidence="2 3" id="KW-0802">TPR repeat</keyword>
<gene>
    <name evidence="5" type="ORF">ABOZ73_02435</name>
</gene>
<keyword evidence="1" id="KW-0677">Repeat</keyword>
<proteinExistence type="predicted"/>
<organism evidence="5">
    <name type="scientific">Caulobacter sp. 73W</name>
    <dbReference type="NCBI Taxonomy" id="3161137"/>
    <lineage>
        <taxon>Bacteria</taxon>
        <taxon>Pseudomonadati</taxon>
        <taxon>Pseudomonadota</taxon>
        <taxon>Alphaproteobacteria</taxon>
        <taxon>Caulobacterales</taxon>
        <taxon>Caulobacteraceae</taxon>
        <taxon>Caulobacter</taxon>
    </lineage>
</organism>
<evidence type="ECO:0000256" key="3">
    <source>
        <dbReference type="PROSITE-ProRule" id="PRU00339"/>
    </source>
</evidence>
<dbReference type="PROSITE" id="PS50005">
    <property type="entry name" value="TPR"/>
    <property type="match status" value="1"/>
</dbReference>
<dbReference type="InterPro" id="IPR011990">
    <property type="entry name" value="TPR-like_helical_dom_sf"/>
</dbReference>
<evidence type="ECO:0000256" key="1">
    <source>
        <dbReference type="ARBA" id="ARBA00022737"/>
    </source>
</evidence>
<feature type="chain" id="PRO_5044309740" description="Tetratricopeptide repeat protein" evidence="4">
    <location>
        <begin position="25"/>
        <end position="186"/>
    </location>
</feature>
<dbReference type="InterPro" id="IPR019734">
    <property type="entry name" value="TPR_rpt"/>
</dbReference>
<evidence type="ECO:0000256" key="4">
    <source>
        <dbReference type="SAM" id="SignalP"/>
    </source>
</evidence>
<feature type="signal peptide" evidence="4">
    <location>
        <begin position="1"/>
        <end position="24"/>
    </location>
</feature>
<dbReference type="SMART" id="SM00028">
    <property type="entry name" value="TPR"/>
    <property type="match status" value="3"/>
</dbReference>
<dbReference type="InterPro" id="IPR050498">
    <property type="entry name" value="Ycf3"/>
</dbReference>
<dbReference type="PANTHER" id="PTHR44858">
    <property type="entry name" value="TETRATRICOPEPTIDE REPEAT PROTEIN 6"/>
    <property type="match status" value="1"/>
</dbReference>
<name>A0AB39KVP7_9CAUL</name>
<dbReference type="PANTHER" id="PTHR44858:SF1">
    <property type="entry name" value="UDP-N-ACETYLGLUCOSAMINE--PEPTIDE N-ACETYLGLUCOSAMINYLTRANSFERASE SPINDLY-RELATED"/>
    <property type="match status" value="1"/>
</dbReference>
<evidence type="ECO:0000256" key="2">
    <source>
        <dbReference type="ARBA" id="ARBA00022803"/>
    </source>
</evidence>
<evidence type="ECO:0008006" key="6">
    <source>
        <dbReference type="Google" id="ProtNLM"/>
    </source>
</evidence>
<feature type="repeat" description="TPR" evidence="3">
    <location>
        <begin position="138"/>
        <end position="171"/>
    </location>
</feature>
<evidence type="ECO:0000313" key="5">
    <source>
        <dbReference type="EMBL" id="XDO97296.1"/>
    </source>
</evidence>
<dbReference type="AlphaFoldDB" id="A0AB39KVP7"/>
<accession>A0AB39KVP7</accession>
<reference evidence="5" key="1">
    <citation type="submission" date="2024-06" db="EMBL/GenBank/DDBJ databases">
        <title>Caulobacter inopinatus, sp. nov.</title>
        <authorList>
            <person name="Donachie S.P."/>
        </authorList>
    </citation>
    <scope>NUCLEOTIDE SEQUENCE</scope>
    <source>
        <strain evidence="5">73W</strain>
    </source>
</reference>
<keyword evidence="4" id="KW-0732">Signal</keyword>
<dbReference type="Gene3D" id="1.25.40.10">
    <property type="entry name" value="Tetratricopeptide repeat domain"/>
    <property type="match status" value="1"/>
</dbReference>
<dbReference type="RefSeq" id="WP_369060419.1">
    <property type="nucleotide sequence ID" value="NZ_CP158375.1"/>
</dbReference>
<sequence length="186" mass="19811">MYKSLLIAGAAAVAALAFASASQASVLVVGQTLAGGCSKAAIAGFDDNDSLQMCERALREEAMTIEDRAATLVNRGVIKLRRKEYAPAGADFDGALALNPRLGDAMINRAAILIAESRFAEAVAEIDKGLALQIETPEKAFFNRGIAHEGMRDLTAAYHDYAKAASLNPAWDAPKAELARFTIRKR</sequence>
<protein>
    <recommendedName>
        <fullName evidence="6">Tetratricopeptide repeat protein</fullName>
    </recommendedName>
</protein>